<accession>A0AAU9EH27</accession>
<proteinExistence type="predicted"/>
<sequence length="135" mass="14164">MLGKRLNSLLALVLLLVLLASASALAGPCRVVASVPAPQAAQVDPGLTYIEVRFDQDMLTDRWSWVTDPKLGAFPVVTGKPKFVDARTCRLPVQLKPGTAYAVGINTGGYGNFQAQAAPGVSCAGYQIVFTTGGK</sequence>
<evidence type="ECO:0000256" key="1">
    <source>
        <dbReference type="SAM" id="SignalP"/>
    </source>
</evidence>
<dbReference type="RefSeq" id="WP_338604767.1">
    <property type="nucleotide sequence ID" value="NZ_AP028679.1"/>
</dbReference>
<keyword evidence="3" id="KW-1185">Reference proteome</keyword>
<dbReference type="Proteomes" id="UP001366166">
    <property type="component" value="Chromosome"/>
</dbReference>
<dbReference type="KEGG" id="dmp:FAK_03220"/>
<gene>
    <name evidence="2" type="ORF">FAK_03220</name>
</gene>
<reference evidence="3" key="1">
    <citation type="journal article" date="2023" name="Arch. Microbiol.">
        <title>Desulfoferula mesophilus gen. nov. sp. nov., a mesophilic sulfate-reducing bacterium isolated from a brackish lake sediment.</title>
        <authorList>
            <person name="Watanabe T."/>
            <person name="Yabe T."/>
            <person name="Tsuji J.M."/>
            <person name="Fukui M."/>
        </authorList>
    </citation>
    <scope>NUCLEOTIDE SEQUENCE [LARGE SCALE GENOMIC DNA]</scope>
    <source>
        <strain evidence="3">12FAK</strain>
    </source>
</reference>
<dbReference type="EMBL" id="AP028679">
    <property type="protein sequence ID" value="BEQ13256.1"/>
    <property type="molecule type" value="Genomic_DNA"/>
</dbReference>
<keyword evidence="1" id="KW-0732">Signal</keyword>
<dbReference type="AlphaFoldDB" id="A0AAU9EH27"/>
<evidence type="ECO:0000313" key="2">
    <source>
        <dbReference type="EMBL" id="BEQ13256.1"/>
    </source>
</evidence>
<name>A0AAU9EH27_9BACT</name>
<feature type="signal peptide" evidence="1">
    <location>
        <begin position="1"/>
        <end position="26"/>
    </location>
</feature>
<evidence type="ECO:0000313" key="3">
    <source>
        <dbReference type="Proteomes" id="UP001366166"/>
    </source>
</evidence>
<protein>
    <recommendedName>
        <fullName evidence="4">SbsA Ig-like domain-containing protein</fullName>
    </recommendedName>
</protein>
<evidence type="ECO:0008006" key="4">
    <source>
        <dbReference type="Google" id="ProtNLM"/>
    </source>
</evidence>
<feature type="chain" id="PRO_5043381248" description="SbsA Ig-like domain-containing protein" evidence="1">
    <location>
        <begin position="27"/>
        <end position="135"/>
    </location>
</feature>
<organism evidence="2 3">
    <name type="scientific">Desulfoferula mesophila</name>
    <dbReference type="NCBI Taxonomy" id="3058419"/>
    <lineage>
        <taxon>Bacteria</taxon>
        <taxon>Pseudomonadati</taxon>
        <taxon>Thermodesulfobacteriota</taxon>
        <taxon>Desulfarculia</taxon>
        <taxon>Desulfarculales</taxon>
        <taxon>Desulfarculaceae</taxon>
        <taxon>Desulfoferula</taxon>
    </lineage>
</organism>